<keyword evidence="4" id="KW-0732">Signal</keyword>
<dbReference type="STRING" id="4155.A0A022QYE6"/>
<accession>A0A022QYE6</accession>
<dbReference type="eggNOG" id="ENOG502RY4Y">
    <property type="taxonomic scope" value="Eukaryota"/>
</dbReference>
<reference evidence="5 6" key="1">
    <citation type="journal article" date="2013" name="Proc. Natl. Acad. Sci. U.S.A.">
        <title>Fine-scale variation in meiotic recombination in Mimulus inferred from population shotgun sequencing.</title>
        <authorList>
            <person name="Hellsten U."/>
            <person name="Wright K.M."/>
            <person name="Jenkins J."/>
            <person name="Shu S."/>
            <person name="Yuan Y."/>
            <person name="Wessler S.R."/>
            <person name="Schmutz J."/>
            <person name="Willis J.H."/>
            <person name="Rokhsar D.S."/>
        </authorList>
    </citation>
    <scope>NUCLEOTIDE SEQUENCE [LARGE SCALE GENOMIC DNA]</scope>
    <source>
        <strain evidence="6">cv. DUN x IM62</strain>
    </source>
</reference>
<feature type="chain" id="PRO_5008190033" description="Dirigent protein" evidence="4">
    <location>
        <begin position="23"/>
        <end position="192"/>
    </location>
</feature>
<comment type="similarity">
    <text evidence="1 4">Belongs to the plant dirigent protein family.</text>
</comment>
<evidence type="ECO:0000256" key="4">
    <source>
        <dbReference type="RuleBase" id="RU363099"/>
    </source>
</evidence>
<gene>
    <name evidence="5" type="ORF">MIMGU_mgv1a026142mg</name>
</gene>
<dbReference type="AlphaFoldDB" id="A0A022QYE6"/>
<keyword evidence="6" id="KW-1185">Reference proteome</keyword>
<dbReference type="Proteomes" id="UP000030748">
    <property type="component" value="Unassembled WGS sequence"/>
</dbReference>
<dbReference type="PhylomeDB" id="A0A022QYE6"/>
<evidence type="ECO:0000313" key="6">
    <source>
        <dbReference type="Proteomes" id="UP000030748"/>
    </source>
</evidence>
<protein>
    <recommendedName>
        <fullName evidence="4">Dirigent protein</fullName>
    </recommendedName>
</protein>
<evidence type="ECO:0000256" key="1">
    <source>
        <dbReference type="ARBA" id="ARBA00010746"/>
    </source>
</evidence>
<dbReference type="PANTHER" id="PTHR21495">
    <property type="entry name" value="NUCLEOPORIN-RELATED"/>
    <property type="match status" value="1"/>
</dbReference>
<dbReference type="EMBL" id="KI630951">
    <property type="protein sequence ID" value="EYU31570.1"/>
    <property type="molecule type" value="Genomic_DNA"/>
</dbReference>
<evidence type="ECO:0000313" key="5">
    <source>
        <dbReference type="EMBL" id="EYU31570.1"/>
    </source>
</evidence>
<evidence type="ECO:0000256" key="2">
    <source>
        <dbReference type="ARBA" id="ARBA00011738"/>
    </source>
</evidence>
<dbReference type="OMA" id="IAMNINF"/>
<dbReference type="Pfam" id="PF03018">
    <property type="entry name" value="Dirigent"/>
    <property type="match status" value="1"/>
</dbReference>
<organism evidence="5 6">
    <name type="scientific">Erythranthe guttata</name>
    <name type="common">Yellow monkey flower</name>
    <name type="synonym">Mimulus guttatus</name>
    <dbReference type="NCBI Taxonomy" id="4155"/>
    <lineage>
        <taxon>Eukaryota</taxon>
        <taxon>Viridiplantae</taxon>
        <taxon>Streptophyta</taxon>
        <taxon>Embryophyta</taxon>
        <taxon>Tracheophyta</taxon>
        <taxon>Spermatophyta</taxon>
        <taxon>Magnoliopsida</taxon>
        <taxon>eudicotyledons</taxon>
        <taxon>Gunneridae</taxon>
        <taxon>Pentapetalae</taxon>
        <taxon>asterids</taxon>
        <taxon>lamiids</taxon>
        <taxon>Lamiales</taxon>
        <taxon>Phrymaceae</taxon>
        <taxon>Erythranthe</taxon>
    </lineage>
</organism>
<keyword evidence="4" id="KW-0052">Apoplast</keyword>
<keyword evidence="3 4" id="KW-0964">Secreted</keyword>
<comment type="function">
    <text evidence="4">Dirigent proteins impart stereoselectivity on the phenoxy radical-coupling reaction, yielding optically active lignans from two molecules of coniferyl alcohol in the biosynthesis of lignans, flavonolignans, and alkaloids and thus plays a central role in plant secondary metabolism.</text>
</comment>
<sequence>MENLVFSLVLFSLALAMPWANATDQGPEEAWFRSLCQGKEKVAQLRFYIQDALSGPNATVWEVARSNITSTSPTSFGQVRVIDDLITAGPDPSSMKLGRAQGLITMADLQVPAIAMNINFYFSAGKYNGSTLCILGRNQILSPNRELPVVGGTGAFRMARGYSISNTYSYDIVANYGVLEYVVYVTYVELEE</sequence>
<feature type="signal peptide" evidence="4">
    <location>
        <begin position="1"/>
        <end position="22"/>
    </location>
</feature>
<dbReference type="GO" id="GO:0009699">
    <property type="term" value="P:phenylpropanoid biosynthetic process"/>
    <property type="evidence" value="ECO:0007669"/>
    <property type="project" value="UniProtKB-ARBA"/>
</dbReference>
<dbReference type="InterPro" id="IPR044859">
    <property type="entry name" value="Allene_oxi_cyc_Dirigent"/>
</dbReference>
<comment type="subcellular location">
    <subcellularLocation>
        <location evidence="4">Secreted</location>
        <location evidence="4">Extracellular space</location>
        <location evidence="4">Apoplast</location>
    </subcellularLocation>
</comment>
<dbReference type="Gene3D" id="2.40.480.10">
    <property type="entry name" value="Allene oxide cyclase-like"/>
    <property type="match status" value="1"/>
</dbReference>
<dbReference type="InterPro" id="IPR004265">
    <property type="entry name" value="Dirigent"/>
</dbReference>
<proteinExistence type="inferred from homology"/>
<name>A0A022QYE6_ERYGU</name>
<comment type="subunit">
    <text evidence="2 4">Homodimer.</text>
</comment>
<evidence type="ECO:0000256" key="3">
    <source>
        <dbReference type="ARBA" id="ARBA00022525"/>
    </source>
</evidence>
<dbReference type="OrthoDB" id="1864232at2759"/>
<dbReference type="KEGG" id="egt:105964463"/>
<dbReference type="GO" id="GO:0048046">
    <property type="term" value="C:apoplast"/>
    <property type="evidence" value="ECO:0007669"/>
    <property type="project" value="UniProtKB-SubCell"/>
</dbReference>